<sequence length="507" mass="58044">MRSDLQTMAPVPKIFFLIFVVVSSYADDYQINNKRFPSNFMFGVGTSSLQIEGAPNEDGKTETMWERYIADHPGYVADGSDVSVACDSYHQYKRDVAMVKELGVTHYRFSLAWTRILPNGVNDYVNPLGVQYYKNLIKELKANNIEPVVSIFHWDIPQVLQDMDGFLNDSIVDWYTDYARVCFEEFGDDVKYWATFNEPKTYCNGGYGYAYNPPQIPSQGLLEYVCSHNLLRAHAKTYRMYEQEFRPRQGGKIAIVLDTYWYRGATDSEEDKTAAATALHFDLGWYANPVFNGDYPEIMKSRIAARSAAEGRAQSRLPEFTDAEKAALKGSADYFALNTYTGNLVKSIPDPPIFNIPSRYQDVGVLTYTDPKWESSSLDWLKVAPWGIVDLLNFIKNNYNDPDIMVTENGLCDKGGLDDPRRVNYHKLYLSYIHDAMINDQVKVFGYTAWSLMDNFEWASGYTQKFGLFSVDFSSPNRTRTIKQSGKFYQNVCHTRCLLDEDQCADY</sequence>
<evidence type="ECO:0000256" key="4">
    <source>
        <dbReference type="ARBA" id="ARBA00023180"/>
    </source>
</evidence>
<dbReference type="PANTHER" id="PTHR10353:SF36">
    <property type="entry name" value="LP05116P"/>
    <property type="match status" value="1"/>
</dbReference>
<evidence type="ECO:0000256" key="6">
    <source>
        <dbReference type="RuleBase" id="RU003690"/>
    </source>
</evidence>
<keyword evidence="3" id="KW-0378">Hydrolase</keyword>
<reference evidence="9" key="1">
    <citation type="submission" date="2025-04" db="UniProtKB">
        <authorList>
            <consortium name="RefSeq"/>
        </authorList>
    </citation>
    <scope>IDENTIFICATION</scope>
    <source>
        <tissue evidence="9">Whole insect</tissue>
    </source>
</reference>
<dbReference type="GeneID" id="114336055"/>
<dbReference type="OrthoDB" id="65569at2759"/>
<gene>
    <name evidence="9" type="primary">LOC114336055</name>
</gene>
<organism evidence="9">
    <name type="scientific">Diabrotica virgifera virgifera</name>
    <name type="common">western corn rootworm</name>
    <dbReference type="NCBI Taxonomy" id="50390"/>
    <lineage>
        <taxon>Eukaryota</taxon>
        <taxon>Metazoa</taxon>
        <taxon>Ecdysozoa</taxon>
        <taxon>Arthropoda</taxon>
        <taxon>Hexapoda</taxon>
        <taxon>Insecta</taxon>
        <taxon>Pterygota</taxon>
        <taxon>Neoptera</taxon>
        <taxon>Endopterygota</taxon>
        <taxon>Coleoptera</taxon>
        <taxon>Polyphaga</taxon>
        <taxon>Cucujiformia</taxon>
        <taxon>Chrysomeloidea</taxon>
        <taxon>Chrysomelidae</taxon>
        <taxon>Galerucinae</taxon>
        <taxon>Diabroticina</taxon>
        <taxon>Diabroticites</taxon>
        <taxon>Diabrotica</taxon>
    </lineage>
</organism>
<proteinExistence type="inferred from homology"/>
<name>A0A6P7FZW6_DIAVI</name>
<dbReference type="KEGG" id="dvv:114336055"/>
<dbReference type="InParanoid" id="A0A6P7FZW6"/>
<evidence type="ECO:0000313" key="7">
    <source>
        <dbReference type="EnsemblMetazoa" id="XP_028142169.1"/>
    </source>
</evidence>
<evidence type="ECO:0000256" key="1">
    <source>
        <dbReference type="ARBA" id="ARBA00010838"/>
    </source>
</evidence>
<dbReference type="InterPro" id="IPR001360">
    <property type="entry name" value="Glyco_hydro_1"/>
</dbReference>
<accession>A0A6P7FZW6</accession>
<dbReference type="GO" id="GO:0005975">
    <property type="term" value="P:carbohydrate metabolic process"/>
    <property type="evidence" value="ECO:0007669"/>
    <property type="project" value="InterPro"/>
</dbReference>
<dbReference type="InterPro" id="IPR017853">
    <property type="entry name" value="GH"/>
</dbReference>
<dbReference type="PRINTS" id="PR00131">
    <property type="entry name" value="GLHYDRLASE1"/>
</dbReference>
<comment type="subunit">
    <text evidence="2">Homodimer.</text>
</comment>
<dbReference type="GO" id="GO:0008422">
    <property type="term" value="F:beta-glucosidase activity"/>
    <property type="evidence" value="ECO:0007669"/>
    <property type="project" value="TreeGrafter"/>
</dbReference>
<evidence type="ECO:0000313" key="9">
    <source>
        <dbReference type="RefSeq" id="XP_028142169.1"/>
    </source>
</evidence>
<keyword evidence="8" id="KW-1185">Reference proteome</keyword>
<comment type="similarity">
    <text evidence="1 6">Belongs to the glycosyl hydrolase 1 family.</text>
</comment>
<reference evidence="7" key="2">
    <citation type="submission" date="2025-05" db="UniProtKB">
        <authorList>
            <consortium name="EnsemblMetazoa"/>
        </authorList>
    </citation>
    <scope>IDENTIFICATION</scope>
</reference>
<dbReference type="Pfam" id="PF00232">
    <property type="entry name" value="Glyco_hydro_1"/>
    <property type="match status" value="1"/>
</dbReference>
<dbReference type="SUPFAM" id="SSF51445">
    <property type="entry name" value="(Trans)glycosidases"/>
    <property type="match status" value="1"/>
</dbReference>
<keyword evidence="5" id="KW-0326">Glycosidase</keyword>
<dbReference type="FunCoup" id="A0A6P7FZW6">
    <property type="interactions" value="4"/>
</dbReference>
<evidence type="ECO:0000256" key="5">
    <source>
        <dbReference type="ARBA" id="ARBA00023295"/>
    </source>
</evidence>
<dbReference type="FunFam" id="3.20.20.80:FF:000013">
    <property type="entry name" value="lactase-phlorizin hydrolase"/>
    <property type="match status" value="1"/>
</dbReference>
<dbReference type="RefSeq" id="XP_028142169.1">
    <property type="nucleotide sequence ID" value="XM_028286368.1"/>
</dbReference>
<protein>
    <submittedName>
        <fullName evidence="9">Myrosinase 1-like</fullName>
    </submittedName>
</protein>
<dbReference type="Proteomes" id="UP001652700">
    <property type="component" value="Unplaced"/>
</dbReference>
<evidence type="ECO:0000256" key="3">
    <source>
        <dbReference type="ARBA" id="ARBA00022801"/>
    </source>
</evidence>
<evidence type="ECO:0000256" key="2">
    <source>
        <dbReference type="ARBA" id="ARBA00011738"/>
    </source>
</evidence>
<dbReference type="Gene3D" id="3.20.20.80">
    <property type="entry name" value="Glycosidases"/>
    <property type="match status" value="1"/>
</dbReference>
<dbReference type="AlphaFoldDB" id="A0A6P7FZW6"/>
<dbReference type="EnsemblMetazoa" id="XM_028286368.2">
    <property type="protein sequence ID" value="XP_028142169.1"/>
    <property type="gene ID" value="LOC114336055"/>
</dbReference>
<keyword evidence="4" id="KW-0325">Glycoprotein</keyword>
<dbReference type="PANTHER" id="PTHR10353">
    <property type="entry name" value="GLYCOSYL HYDROLASE"/>
    <property type="match status" value="1"/>
</dbReference>
<evidence type="ECO:0000313" key="8">
    <source>
        <dbReference type="Proteomes" id="UP001652700"/>
    </source>
</evidence>